<keyword evidence="4" id="KW-0472">Membrane</keyword>
<keyword evidence="1" id="KW-0479">Metal-binding</keyword>
<dbReference type="RefSeq" id="WP_109601157.1">
    <property type="nucleotide sequence ID" value="NZ_BONA01000077.1"/>
</dbReference>
<keyword evidence="2" id="KW-0378">Hydrolase</keyword>
<sequence length="444" mass="47453">MRPNPILFFGVVTLLAVTIHLYLWWRLVHGTTRSPRYRRLGAIAIAALGVLGLVGFLVTRTVAVDTEWLAWLGFGWMALMFYLVLTLLGLEIPRAAYTLWLRRGTRLSAAAPSPQADLDRGPETASRANSTPGGTVARTPTVTRPRPTREDPAGRDGSNTRSGSADPDRRLFLARACAVAACGVAAGTVGYGVRTAFGDLRTVRATAPVAGLDPRLSGFRIAVVSDTHFGPFLRQELADRIVTVVNREQADMVVIVGDLADGSVEEVGYATEPLRGLRSRQGTFFVTGNHEYSSGADAWVDRVRELGMRPLLNERVEITANGAAFDLAGVNDLMAPMYDAQGPDFAAALGGRDPGRPALLLAHQPVQVHEAVKYGVALQLSGHTHGGQTVPFDRLVGIQQPVLAGLARSGDTALFVTRGAGFFGPPIRAGIPPEVAIVKLQAQS</sequence>
<evidence type="ECO:0000256" key="1">
    <source>
        <dbReference type="ARBA" id="ARBA00022723"/>
    </source>
</evidence>
<dbReference type="Pfam" id="PF00149">
    <property type="entry name" value="Metallophos"/>
    <property type="match status" value="1"/>
</dbReference>
<dbReference type="GO" id="GO:0009245">
    <property type="term" value="P:lipid A biosynthetic process"/>
    <property type="evidence" value="ECO:0007669"/>
    <property type="project" value="TreeGrafter"/>
</dbReference>
<dbReference type="SUPFAM" id="SSF56300">
    <property type="entry name" value="Metallo-dependent phosphatases"/>
    <property type="match status" value="1"/>
</dbReference>
<keyword evidence="4" id="KW-1133">Transmembrane helix</keyword>
<protein>
    <recommendedName>
        <fullName evidence="5">Calcineurin-like phosphoesterase domain-containing protein</fullName>
    </recommendedName>
</protein>
<feature type="transmembrane region" description="Helical" evidence="4">
    <location>
        <begin position="40"/>
        <end position="62"/>
    </location>
</feature>
<keyword evidence="7" id="KW-1185">Reference proteome</keyword>
<dbReference type="PANTHER" id="PTHR31302:SF31">
    <property type="entry name" value="PHOSPHODIESTERASE YAEI"/>
    <property type="match status" value="1"/>
</dbReference>
<evidence type="ECO:0000256" key="2">
    <source>
        <dbReference type="ARBA" id="ARBA00022801"/>
    </source>
</evidence>
<feature type="domain" description="Calcineurin-like phosphoesterase" evidence="5">
    <location>
        <begin position="219"/>
        <end position="386"/>
    </location>
</feature>
<dbReference type="OrthoDB" id="9780884at2"/>
<organism evidence="6 7">
    <name type="scientific">Actinoplanes xinjiangensis</name>
    <dbReference type="NCBI Taxonomy" id="512350"/>
    <lineage>
        <taxon>Bacteria</taxon>
        <taxon>Bacillati</taxon>
        <taxon>Actinomycetota</taxon>
        <taxon>Actinomycetes</taxon>
        <taxon>Micromonosporales</taxon>
        <taxon>Micromonosporaceae</taxon>
        <taxon>Actinoplanes</taxon>
    </lineage>
</organism>
<dbReference type="InterPro" id="IPR029052">
    <property type="entry name" value="Metallo-depent_PP-like"/>
</dbReference>
<feature type="compositionally biased region" description="Low complexity" evidence="3">
    <location>
        <begin position="131"/>
        <end position="145"/>
    </location>
</feature>
<dbReference type="CDD" id="cd07385">
    <property type="entry name" value="MPP_YkuE_C"/>
    <property type="match status" value="1"/>
</dbReference>
<evidence type="ECO:0000313" key="6">
    <source>
        <dbReference type="EMBL" id="PWK36064.1"/>
    </source>
</evidence>
<gene>
    <name evidence="6" type="ORF">BC793_12445</name>
</gene>
<dbReference type="InterPro" id="IPR004843">
    <property type="entry name" value="Calcineurin-like_PHP"/>
</dbReference>
<comment type="caution">
    <text evidence="6">The sequence shown here is derived from an EMBL/GenBank/DDBJ whole genome shotgun (WGS) entry which is preliminary data.</text>
</comment>
<dbReference type="Gene3D" id="3.60.21.10">
    <property type="match status" value="1"/>
</dbReference>
<dbReference type="GO" id="GO:0008758">
    <property type="term" value="F:UDP-2,3-diacylglucosamine hydrolase activity"/>
    <property type="evidence" value="ECO:0007669"/>
    <property type="project" value="TreeGrafter"/>
</dbReference>
<reference evidence="6 7" key="1">
    <citation type="submission" date="2018-05" db="EMBL/GenBank/DDBJ databases">
        <title>Genomic Encyclopedia of Archaeal and Bacterial Type Strains, Phase II (KMG-II): from individual species to whole genera.</title>
        <authorList>
            <person name="Goeker M."/>
        </authorList>
    </citation>
    <scope>NUCLEOTIDE SEQUENCE [LARGE SCALE GENOMIC DNA]</scope>
    <source>
        <strain evidence="6 7">DSM 45184</strain>
    </source>
</reference>
<dbReference type="GO" id="GO:0046872">
    <property type="term" value="F:metal ion binding"/>
    <property type="evidence" value="ECO:0007669"/>
    <property type="project" value="UniProtKB-KW"/>
</dbReference>
<evidence type="ECO:0000259" key="5">
    <source>
        <dbReference type="Pfam" id="PF00149"/>
    </source>
</evidence>
<evidence type="ECO:0000256" key="3">
    <source>
        <dbReference type="SAM" id="MobiDB-lite"/>
    </source>
</evidence>
<dbReference type="PANTHER" id="PTHR31302">
    <property type="entry name" value="TRANSMEMBRANE PROTEIN WITH METALLOPHOSPHOESTERASE DOMAIN-RELATED"/>
    <property type="match status" value="1"/>
</dbReference>
<feature type="transmembrane region" description="Helical" evidence="4">
    <location>
        <begin position="68"/>
        <end position="90"/>
    </location>
</feature>
<keyword evidence="4" id="KW-0812">Transmembrane</keyword>
<dbReference type="EMBL" id="QGGR01000024">
    <property type="protein sequence ID" value="PWK36064.1"/>
    <property type="molecule type" value="Genomic_DNA"/>
</dbReference>
<feature type="transmembrane region" description="Helical" evidence="4">
    <location>
        <begin position="171"/>
        <end position="193"/>
    </location>
</feature>
<feature type="region of interest" description="Disordered" evidence="3">
    <location>
        <begin position="111"/>
        <end position="166"/>
    </location>
</feature>
<proteinExistence type="predicted"/>
<evidence type="ECO:0000256" key="4">
    <source>
        <dbReference type="SAM" id="Phobius"/>
    </source>
</evidence>
<evidence type="ECO:0000313" key="7">
    <source>
        <dbReference type="Proteomes" id="UP000245697"/>
    </source>
</evidence>
<feature type="transmembrane region" description="Helical" evidence="4">
    <location>
        <begin position="6"/>
        <end position="28"/>
    </location>
</feature>
<dbReference type="InterPro" id="IPR051158">
    <property type="entry name" value="Metallophosphoesterase_sf"/>
</dbReference>
<dbReference type="GO" id="GO:0016020">
    <property type="term" value="C:membrane"/>
    <property type="evidence" value="ECO:0007669"/>
    <property type="project" value="GOC"/>
</dbReference>
<dbReference type="AlphaFoldDB" id="A0A316ETU1"/>
<accession>A0A316ETU1</accession>
<name>A0A316ETU1_9ACTN</name>
<dbReference type="Proteomes" id="UP000245697">
    <property type="component" value="Unassembled WGS sequence"/>
</dbReference>